<protein>
    <submittedName>
        <fullName evidence="12">Vitamin K epoxide reductase</fullName>
    </submittedName>
</protein>
<feature type="transmembrane region" description="Helical" evidence="10">
    <location>
        <begin position="262"/>
        <end position="280"/>
    </location>
</feature>
<keyword evidence="5 10" id="KW-1133">Transmembrane helix</keyword>
<evidence type="ECO:0000313" key="13">
    <source>
        <dbReference type="Proteomes" id="UP000034810"/>
    </source>
</evidence>
<feature type="transmembrane region" description="Helical" evidence="10">
    <location>
        <begin position="158"/>
        <end position="176"/>
    </location>
</feature>
<comment type="subcellular location">
    <subcellularLocation>
        <location evidence="1">Membrane</location>
        <topology evidence="1">Multi-pass membrane protein</topology>
    </subcellularLocation>
</comment>
<keyword evidence="6" id="KW-0560">Oxidoreductase</keyword>
<keyword evidence="9" id="KW-0676">Redox-active center</keyword>
<dbReference type="Proteomes" id="UP000034810">
    <property type="component" value="Unassembled WGS sequence"/>
</dbReference>
<evidence type="ECO:0000259" key="11">
    <source>
        <dbReference type="SMART" id="SM00756"/>
    </source>
</evidence>
<feature type="transmembrane region" description="Helical" evidence="10">
    <location>
        <begin position="196"/>
        <end position="217"/>
    </location>
</feature>
<comment type="caution">
    <text evidence="12">The sequence shown here is derived from an EMBL/GenBank/DDBJ whole genome shotgun (WGS) entry which is preliminary data.</text>
</comment>
<name>A0A0G1CA33_9BACT</name>
<dbReference type="InterPro" id="IPR012932">
    <property type="entry name" value="VKOR"/>
</dbReference>
<evidence type="ECO:0000256" key="7">
    <source>
        <dbReference type="ARBA" id="ARBA00023136"/>
    </source>
</evidence>
<dbReference type="GO" id="GO:0048038">
    <property type="term" value="F:quinone binding"/>
    <property type="evidence" value="ECO:0007669"/>
    <property type="project" value="UniProtKB-KW"/>
</dbReference>
<evidence type="ECO:0000256" key="8">
    <source>
        <dbReference type="ARBA" id="ARBA00023157"/>
    </source>
</evidence>
<evidence type="ECO:0000256" key="9">
    <source>
        <dbReference type="ARBA" id="ARBA00023284"/>
    </source>
</evidence>
<dbReference type="GO" id="GO:0016491">
    <property type="term" value="F:oxidoreductase activity"/>
    <property type="evidence" value="ECO:0007669"/>
    <property type="project" value="UniProtKB-KW"/>
</dbReference>
<sequence length="369" mass="41648">MNLFLFVSFLILCLAGVADTAYIFWRNKKSAQEPFICPLGHDCSVVTQSSWSNFLGIRNEILGMIFYLLMFVGSIFWFGFSSSVPLLSWLITAGLAVGVLFSIFLLGIQVFVLKNYCFYCLLSFLITLLLSIVGWFLIVPTLGGFGEIINSVVWISAWLPKIFLSLSFLLAVFLLYRFRKGKLSVSLGSVVKKISWAVVVFYVIFALFLTAVQYYLWFQDNLTKSFLETPAFISGQSASSGLGQWLFGGKLGYFLFYSWGRFWLGALLSLAAAFLWRLFLGVLKNHNERFFEEGDMEIGFLGALVCGWPNFLSFLVFTFILVVIFGFLRLILAGEKYTTLTWPFILSVLITLAGGYFWISSFGFGVLVV</sequence>
<keyword evidence="7 10" id="KW-0472">Membrane</keyword>
<dbReference type="SMART" id="SM00756">
    <property type="entry name" value="VKc"/>
    <property type="match status" value="1"/>
</dbReference>
<evidence type="ECO:0000256" key="2">
    <source>
        <dbReference type="ARBA" id="ARBA00006214"/>
    </source>
</evidence>
<feature type="domain" description="Vitamin K epoxide reductase" evidence="11">
    <location>
        <begin position="1"/>
        <end position="138"/>
    </location>
</feature>
<evidence type="ECO:0000256" key="3">
    <source>
        <dbReference type="ARBA" id="ARBA00022692"/>
    </source>
</evidence>
<evidence type="ECO:0000256" key="6">
    <source>
        <dbReference type="ARBA" id="ARBA00023002"/>
    </source>
</evidence>
<organism evidence="12 13">
    <name type="scientific">Candidatus Wolfebacteria bacterium GW2011_GWC1_43_10</name>
    <dbReference type="NCBI Taxonomy" id="1619011"/>
    <lineage>
        <taxon>Bacteria</taxon>
        <taxon>Candidatus Wolfeibacteriota</taxon>
    </lineage>
</organism>
<evidence type="ECO:0000256" key="4">
    <source>
        <dbReference type="ARBA" id="ARBA00022719"/>
    </source>
</evidence>
<feature type="transmembrane region" description="Helical" evidence="10">
    <location>
        <begin position="118"/>
        <end position="138"/>
    </location>
</feature>
<feature type="transmembrane region" description="Helical" evidence="10">
    <location>
        <begin position="61"/>
        <end position="80"/>
    </location>
</feature>
<feature type="transmembrane region" description="Helical" evidence="10">
    <location>
        <begin position="6"/>
        <end position="25"/>
    </location>
</feature>
<keyword evidence="3 10" id="KW-0812">Transmembrane</keyword>
<evidence type="ECO:0000256" key="1">
    <source>
        <dbReference type="ARBA" id="ARBA00004141"/>
    </source>
</evidence>
<evidence type="ECO:0000256" key="5">
    <source>
        <dbReference type="ARBA" id="ARBA00022989"/>
    </source>
</evidence>
<keyword evidence="4" id="KW-0874">Quinone</keyword>
<evidence type="ECO:0000313" key="12">
    <source>
        <dbReference type="EMBL" id="KKS82412.1"/>
    </source>
</evidence>
<dbReference type="GO" id="GO:0016020">
    <property type="term" value="C:membrane"/>
    <property type="evidence" value="ECO:0007669"/>
    <property type="project" value="UniProtKB-SubCell"/>
</dbReference>
<reference evidence="12 13" key="1">
    <citation type="journal article" date="2015" name="Nature">
        <title>rRNA introns, odd ribosomes, and small enigmatic genomes across a large radiation of phyla.</title>
        <authorList>
            <person name="Brown C.T."/>
            <person name="Hug L.A."/>
            <person name="Thomas B.C."/>
            <person name="Sharon I."/>
            <person name="Castelle C.J."/>
            <person name="Singh A."/>
            <person name="Wilkins M.J."/>
            <person name="Williams K.H."/>
            <person name="Banfield J.F."/>
        </authorList>
    </citation>
    <scope>NUCLEOTIDE SEQUENCE [LARGE SCALE GENOMIC DNA]</scope>
</reference>
<accession>A0A0G1CA33</accession>
<keyword evidence="8" id="KW-1015">Disulfide bond</keyword>
<dbReference type="EMBL" id="LCFA01000010">
    <property type="protein sequence ID" value="KKS82412.1"/>
    <property type="molecule type" value="Genomic_DNA"/>
</dbReference>
<dbReference type="AlphaFoldDB" id="A0A0G1CA33"/>
<evidence type="ECO:0000256" key="10">
    <source>
        <dbReference type="SAM" id="Phobius"/>
    </source>
</evidence>
<feature type="transmembrane region" description="Helical" evidence="10">
    <location>
        <begin position="86"/>
        <end position="106"/>
    </location>
</feature>
<dbReference type="InterPro" id="IPR038354">
    <property type="entry name" value="VKOR_sf"/>
</dbReference>
<feature type="transmembrane region" description="Helical" evidence="10">
    <location>
        <begin position="300"/>
        <end position="332"/>
    </location>
</feature>
<gene>
    <name evidence="12" type="ORF">UV58_C0010G0032</name>
</gene>
<comment type="similarity">
    <text evidence="2">Belongs to the VKOR family.</text>
</comment>
<dbReference type="Gene3D" id="1.20.1440.130">
    <property type="entry name" value="VKOR domain"/>
    <property type="match status" value="1"/>
</dbReference>
<feature type="transmembrane region" description="Helical" evidence="10">
    <location>
        <begin position="344"/>
        <end position="368"/>
    </location>
</feature>
<proteinExistence type="inferred from homology"/>
<dbReference type="Pfam" id="PF07884">
    <property type="entry name" value="VKOR"/>
    <property type="match status" value="1"/>
</dbReference>